<evidence type="ECO:0000256" key="7">
    <source>
        <dbReference type="PIRSR" id="PIRSR001092-1"/>
    </source>
</evidence>
<comment type="caution">
    <text evidence="9">The sequence shown here is derived from an EMBL/GenBank/DDBJ whole genome shotgun (WGS) entry which is preliminary data.</text>
</comment>
<dbReference type="InterPro" id="IPR000933">
    <property type="entry name" value="Glyco_hydro_29"/>
</dbReference>
<evidence type="ECO:0000313" key="9">
    <source>
        <dbReference type="EMBL" id="MBD2862135.1"/>
    </source>
</evidence>
<evidence type="ECO:0000313" key="10">
    <source>
        <dbReference type="Proteomes" id="UP000639396"/>
    </source>
</evidence>
<dbReference type="Proteomes" id="UP000639396">
    <property type="component" value="Unassembled WGS sequence"/>
</dbReference>
<sequence>MEPVLLPKPKPEPRIERFEQLGFGMFIHWGLYSQLGKGEWIQQIGKIAGDDYMRLADTFSAEEFNAKEIVAIAQKAGMKYITLTTRHHDGFSLYDTRGLNRYDAPHSLAKRDLVAEFVAACREGGVLPLFYHTTLDWYEPSFQSDFGAYLDYLYQSVELLCTHYGPIGGIWFDGNWSKPEADWKLDDLYGMIRRLQPEAMIINNTGLWKKGELGHPEIDSVTYEQGRPKPMVRSGMSKYVAAEMCETMNDHWGIGDADYMYKSVPHLIESLCACRKVGANYLLNVGPSARGKIVPIQQAMLEVLGQWLKVNGKPIYEGKPADVEGEGSNFALETPDGKLYLFIHHLKISGHADVTVGGGGPGAKTFTGLSRKVESVRWLDNGERLEFTQDAAAGTFSFTATSFPYGVNYVVRVAEVCFA</sequence>
<keyword evidence="5" id="KW-0378">Hydrolase</keyword>
<dbReference type="EMBL" id="JACXJA010000008">
    <property type="protein sequence ID" value="MBD2862135.1"/>
    <property type="molecule type" value="Genomic_DNA"/>
</dbReference>
<name>A0A927CA46_9BACL</name>
<protein>
    <recommendedName>
        <fullName evidence="3">alpha-L-fucosidase</fullName>
        <ecNumber evidence="3">3.2.1.51</ecNumber>
    </recommendedName>
</protein>
<dbReference type="Gene3D" id="3.20.20.80">
    <property type="entry name" value="Glycosidases"/>
    <property type="match status" value="1"/>
</dbReference>
<evidence type="ECO:0000256" key="2">
    <source>
        <dbReference type="ARBA" id="ARBA00007951"/>
    </source>
</evidence>
<dbReference type="InterPro" id="IPR017853">
    <property type="entry name" value="GH"/>
</dbReference>
<keyword evidence="6" id="KW-0326">Glycosidase</keyword>
<comment type="function">
    <text evidence="1">Alpha-L-fucosidase is responsible for hydrolyzing the alpha-1,6-linked fucose joined to the reducing-end N-acetylglucosamine of the carbohydrate moieties of glycoproteins.</text>
</comment>
<dbReference type="GO" id="GO:0016139">
    <property type="term" value="P:glycoside catabolic process"/>
    <property type="evidence" value="ECO:0007669"/>
    <property type="project" value="TreeGrafter"/>
</dbReference>
<dbReference type="PIRSF" id="PIRSF001092">
    <property type="entry name" value="Alpha-L-fucosidase"/>
    <property type="match status" value="1"/>
</dbReference>
<keyword evidence="10" id="KW-1185">Reference proteome</keyword>
<gene>
    <name evidence="9" type="ORF">IDH45_09090</name>
</gene>
<evidence type="ECO:0000256" key="1">
    <source>
        <dbReference type="ARBA" id="ARBA00004071"/>
    </source>
</evidence>
<dbReference type="GO" id="GO:0006004">
    <property type="term" value="P:fucose metabolic process"/>
    <property type="evidence" value="ECO:0007669"/>
    <property type="project" value="InterPro"/>
</dbReference>
<dbReference type="InterPro" id="IPR057739">
    <property type="entry name" value="Glyco_hydro_29_N"/>
</dbReference>
<dbReference type="RefSeq" id="WP_190926736.1">
    <property type="nucleotide sequence ID" value="NZ_JACXJA010000008.1"/>
</dbReference>
<dbReference type="EC" id="3.2.1.51" evidence="3"/>
<feature type="domain" description="Glycoside hydrolase family 29 N-terminal" evidence="8">
    <location>
        <begin position="15"/>
        <end position="313"/>
    </location>
</feature>
<dbReference type="InterPro" id="IPR016286">
    <property type="entry name" value="FUC_metazoa-typ"/>
</dbReference>
<keyword evidence="4" id="KW-0732">Signal</keyword>
<dbReference type="GO" id="GO:0005764">
    <property type="term" value="C:lysosome"/>
    <property type="evidence" value="ECO:0007669"/>
    <property type="project" value="TreeGrafter"/>
</dbReference>
<accession>A0A927CA46</accession>
<comment type="similarity">
    <text evidence="2">Belongs to the glycosyl hydrolase 29 family.</text>
</comment>
<dbReference type="PANTHER" id="PTHR10030:SF37">
    <property type="entry name" value="ALPHA-L-FUCOSIDASE-RELATED"/>
    <property type="match status" value="1"/>
</dbReference>
<dbReference type="SMART" id="SM00812">
    <property type="entry name" value="Alpha_L_fucos"/>
    <property type="match status" value="1"/>
</dbReference>
<evidence type="ECO:0000259" key="8">
    <source>
        <dbReference type="Pfam" id="PF01120"/>
    </source>
</evidence>
<dbReference type="Pfam" id="PF01120">
    <property type="entry name" value="Alpha_L_fucos"/>
    <property type="match status" value="1"/>
</dbReference>
<proteinExistence type="inferred from homology"/>
<evidence type="ECO:0000256" key="6">
    <source>
        <dbReference type="ARBA" id="ARBA00023295"/>
    </source>
</evidence>
<dbReference type="PRINTS" id="PR00741">
    <property type="entry name" value="GLHYDRLASE29"/>
</dbReference>
<dbReference type="AlphaFoldDB" id="A0A927CA46"/>
<organism evidence="9 10">
    <name type="scientific">Paenibacillus oceani</name>
    <dbReference type="NCBI Taxonomy" id="2772510"/>
    <lineage>
        <taxon>Bacteria</taxon>
        <taxon>Bacillati</taxon>
        <taxon>Bacillota</taxon>
        <taxon>Bacilli</taxon>
        <taxon>Bacillales</taxon>
        <taxon>Paenibacillaceae</taxon>
        <taxon>Paenibacillus</taxon>
    </lineage>
</organism>
<evidence type="ECO:0000256" key="3">
    <source>
        <dbReference type="ARBA" id="ARBA00012662"/>
    </source>
</evidence>
<dbReference type="PANTHER" id="PTHR10030">
    <property type="entry name" value="ALPHA-L-FUCOSIDASE"/>
    <property type="match status" value="1"/>
</dbReference>
<evidence type="ECO:0000256" key="5">
    <source>
        <dbReference type="ARBA" id="ARBA00022801"/>
    </source>
</evidence>
<feature type="site" description="May be important for catalysis" evidence="7">
    <location>
        <position position="245"/>
    </location>
</feature>
<dbReference type="SUPFAM" id="SSF51445">
    <property type="entry name" value="(Trans)glycosidases"/>
    <property type="match status" value="1"/>
</dbReference>
<evidence type="ECO:0000256" key="4">
    <source>
        <dbReference type="ARBA" id="ARBA00022729"/>
    </source>
</evidence>
<reference evidence="9" key="1">
    <citation type="submission" date="2020-09" db="EMBL/GenBank/DDBJ databases">
        <title>A novel bacterium of genus Paenibacillus, isolated from South China Sea.</title>
        <authorList>
            <person name="Huang H."/>
            <person name="Mo K."/>
            <person name="Hu Y."/>
        </authorList>
    </citation>
    <scope>NUCLEOTIDE SEQUENCE</scope>
    <source>
        <strain evidence="9">IB182363</strain>
    </source>
</reference>
<dbReference type="GO" id="GO:0004560">
    <property type="term" value="F:alpha-L-fucosidase activity"/>
    <property type="evidence" value="ECO:0007669"/>
    <property type="project" value="InterPro"/>
</dbReference>